<keyword evidence="3" id="KW-1185">Reference proteome</keyword>
<evidence type="ECO:0000313" key="3">
    <source>
        <dbReference type="Proteomes" id="UP000045285"/>
    </source>
</evidence>
<name>A0A090GW50_MESPL</name>
<protein>
    <submittedName>
        <fullName evidence="2">Uncharacterized protein</fullName>
    </submittedName>
</protein>
<dbReference type="Proteomes" id="UP000045285">
    <property type="component" value="Unassembled WGS sequence"/>
</dbReference>
<reference evidence="2 4" key="1">
    <citation type="submission" date="2014-08" db="EMBL/GenBank/DDBJ databases">
        <authorList>
            <person name="Moulin Lionel"/>
        </authorList>
    </citation>
    <scope>NUCLEOTIDE SEQUENCE [LARGE SCALE GENOMIC DNA]</scope>
</reference>
<evidence type="ECO:0000313" key="4">
    <source>
        <dbReference type="Proteomes" id="UP000046122"/>
    </source>
</evidence>
<evidence type="ECO:0000313" key="2">
    <source>
        <dbReference type="EMBL" id="CDX62356.1"/>
    </source>
</evidence>
<sequence length="47" mass="4950">MPAPHGFLIVGENLWAVNECGGTSAGHAQVTVTLEPIVHPLVTLCLR</sequence>
<organism evidence="2 4">
    <name type="scientific">Mesorhizobium plurifarium</name>
    <dbReference type="NCBI Taxonomy" id="69974"/>
    <lineage>
        <taxon>Bacteria</taxon>
        <taxon>Pseudomonadati</taxon>
        <taxon>Pseudomonadota</taxon>
        <taxon>Alphaproteobacteria</taxon>
        <taxon>Hyphomicrobiales</taxon>
        <taxon>Phyllobacteriaceae</taxon>
        <taxon>Mesorhizobium</taxon>
    </lineage>
</organism>
<accession>A0A090GW50</accession>
<gene>
    <name evidence="1" type="ORF">MPL3356_70302</name>
    <name evidence="2" type="ORF">MPL3365_70421</name>
</gene>
<proteinExistence type="predicted"/>
<dbReference type="Proteomes" id="UP000046122">
    <property type="component" value="Unassembled WGS sequence"/>
</dbReference>
<reference evidence="3" key="2">
    <citation type="submission" date="2014-08" db="EMBL/GenBank/DDBJ databases">
        <authorList>
            <person name="Moulin L."/>
        </authorList>
    </citation>
    <scope>NUCLEOTIDE SEQUENCE [LARGE SCALE GENOMIC DNA]</scope>
</reference>
<evidence type="ECO:0000313" key="1">
    <source>
        <dbReference type="EMBL" id="CDX27862.1"/>
    </source>
</evidence>
<dbReference type="EMBL" id="CCNE01000065">
    <property type="protein sequence ID" value="CDX62356.1"/>
    <property type="molecule type" value="Genomic_DNA"/>
</dbReference>
<dbReference type="AlphaFoldDB" id="A0A090GW50"/>
<dbReference type="EMBL" id="CCMZ01000067">
    <property type="protein sequence ID" value="CDX27862.1"/>
    <property type="molecule type" value="Genomic_DNA"/>
</dbReference>